<proteinExistence type="predicted"/>
<organism evidence="1 2">
    <name type="scientific">Paramecium primaurelia</name>
    <dbReference type="NCBI Taxonomy" id="5886"/>
    <lineage>
        <taxon>Eukaryota</taxon>
        <taxon>Sar</taxon>
        <taxon>Alveolata</taxon>
        <taxon>Ciliophora</taxon>
        <taxon>Intramacronucleata</taxon>
        <taxon>Oligohymenophorea</taxon>
        <taxon>Peniculida</taxon>
        <taxon>Parameciidae</taxon>
        <taxon>Paramecium</taxon>
    </lineage>
</organism>
<gene>
    <name evidence="1" type="ORF">PPRIM_AZ9-3.1.T1270116</name>
</gene>
<protein>
    <submittedName>
        <fullName evidence="1">Uncharacterized protein</fullName>
    </submittedName>
</protein>
<name>A0A8S1PQT9_PARPR</name>
<evidence type="ECO:0000313" key="1">
    <source>
        <dbReference type="EMBL" id="CAD8105525.1"/>
    </source>
</evidence>
<dbReference type="OMA" id="NEEYTQI"/>
<accession>A0A8S1PQT9</accession>
<dbReference type="Proteomes" id="UP000688137">
    <property type="component" value="Unassembled WGS sequence"/>
</dbReference>
<keyword evidence="2" id="KW-1185">Reference proteome</keyword>
<evidence type="ECO:0000313" key="2">
    <source>
        <dbReference type="Proteomes" id="UP000688137"/>
    </source>
</evidence>
<dbReference type="AlphaFoldDB" id="A0A8S1PQT9"/>
<comment type="caution">
    <text evidence="1">The sequence shown here is derived from an EMBL/GenBank/DDBJ whole genome shotgun (WGS) entry which is preliminary data.</text>
</comment>
<reference evidence="1" key="1">
    <citation type="submission" date="2021-01" db="EMBL/GenBank/DDBJ databases">
        <authorList>
            <consortium name="Genoscope - CEA"/>
            <person name="William W."/>
        </authorList>
    </citation>
    <scope>NUCLEOTIDE SEQUENCE</scope>
</reference>
<dbReference type="EMBL" id="CAJJDM010000130">
    <property type="protein sequence ID" value="CAD8105525.1"/>
    <property type="molecule type" value="Genomic_DNA"/>
</dbReference>
<sequence length="165" mass="19975">MNNKLFLTLLRQFNRTRYRSEKSIMADIYYNPSGDNELKRIIQKNFTLIQSYKQLLAIMDYNFIQIDQNDIIKRLQNEFDDRAKYGFNCSNELFIKFLTKVFEKNAWSNEFDEWLKLYLEQNAIKMSQSYAQQLKKALQNCKKNDEYTQILDDHVKQIENLKQLI</sequence>